<reference evidence="2" key="2">
    <citation type="journal article" date="2015" name="Data Brief">
        <title>Shoot transcriptome of the giant reed, Arundo donax.</title>
        <authorList>
            <person name="Barrero R.A."/>
            <person name="Guerrero F.D."/>
            <person name="Moolhuijzen P."/>
            <person name="Goolsby J.A."/>
            <person name="Tidwell J."/>
            <person name="Bellgard S.E."/>
            <person name="Bellgard M.I."/>
        </authorList>
    </citation>
    <scope>NUCLEOTIDE SEQUENCE</scope>
    <source>
        <tissue evidence="2">Shoot tissue taken approximately 20 cm above the soil surface</tissue>
    </source>
</reference>
<feature type="chain" id="PRO_5002062475" evidence="1">
    <location>
        <begin position="26"/>
        <end position="61"/>
    </location>
</feature>
<protein>
    <submittedName>
        <fullName evidence="2">Uncharacterized protein</fullName>
    </submittedName>
</protein>
<accession>A0A0A9G893</accession>
<feature type="signal peptide" evidence="1">
    <location>
        <begin position="1"/>
        <end position="25"/>
    </location>
</feature>
<dbReference type="AlphaFoldDB" id="A0A0A9G893"/>
<proteinExistence type="predicted"/>
<evidence type="ECO:0000313" key="2">
    <source>
        <dbReference type="EMBL" id="JAE19649.1"/>
    </source>
</evidence>
<keyword evidence="1" id="KW-0732">Signal</keyword>
<evidence type="ECO:0000256" key="1">
    <source>
        <dbReference type="SAM" id="SignalP"/>
    </source>
</evidence>
<reference evidence="2" key="1">
    <citation type="submission" date="2014-09" db="EMBL/GenBank/DDBJ databases">
        <authorList>
            <person name="Magalhaes I.L.F."/>
            <person name="Oliveira U."/>
            <person name="Santos F.R."/>
            <person name="Vidigal T.H.D.A."/>
            <person name="Brescovit A.D."/>
            <person name="Santos A.J."/>
        </authorList>
    </citation>
    <scope>NUCLEOTIDE SEQUENCE</scope>
    <source>
        <tissue evidence="2">Shoot tissue taken approximately 20 cm above the soil surface</tissue>
    </source>
</reference>
<organism evidence="2">
    <name type="scientific">Arundo donax</name>
    <name type="common">Giant reed</name>
    <name type="synonym">Donax arundinaceus</name>
    <dbReference type="NCBI Taxonomy" id="35708"/>
    <lineage>
        <taxon>Eukaryota</taxon>
        <taxon>Viridiplantae</taxon>
        <taxon>Streptophyta</taxon>
        <taxon>Embryophyta</taxon>
        <taxon>Tracheophyta</taxon>
        <taxon>Spermatophyta</taxon>
        <taxon>Magnoliopsida</taxon>
        <taxon>Liliopsida</taxon>
        <taxon>Poales</taxon>
        <taxon>Poaceae</taxon>
        <taxon>PACMAD clade</taxon>
        <taxon>Arundinoideae</taxon>
        <taxon>Arundineae</taxon>
        <taxon>Arundo</taxon>
    </lineage>
</organism>
<sequence>MKLSLNSALSSGLLLLLCNRLKALASHRVVQQTRSSRDTASNLLITLSWRAMTAASALLFD</sequence>
<name>A0A0A9G893_ARUDO</name>
<dbReference type="EMBL" id="GBRH01178247">
    <property type="protein sequence ID" value="JAE19649.1"/>
    <property type="molecule type" value="Transcribed_RNA"/>
</dbReference>